<dbReference type="EMBL" id="BQNB010011281">
    <property type="protein sequence ID" value="GJS88537.1"/>
    <property type="molecule type" value="Genomic_DNA"/>
</dbReference>
<sequence>MGDEPVYLKWGFSVWGGKMGIELGFYLFDFGKRGRQNWWKPLTEDRPATPELAWSISSSDLPVLVNNLASALASTYAPPP</sequence>
<protein>
    <submittedName>
        <fullName evidence="1">Uncharacterized protein</fullName>
    </submittedName>
</protein>
<comment type="caution">
    <text evidence="1">The sequence shown here is derived from an EMBL/GenBank/DDBJ whole genome shotgun (WGS) entry which is preliminary data.</text>
</comment>
<proteinExistence type="predicted"/>
<evidence type="ECO:0000313" key="1">
    <source>
        <dbReference type="EMBL" id="GJS88537.1"/>
    </source>
</evidence>
<reference evidence="1" key="2">
    <citation type="submission" date="2022-01" db="EMBL/GenBank/DDBJ databases">
        <authorList>
            <person name="Yamashiro T."/>
            <person name="Shiraishi A."/>
            <person name="Satake H."/>
            <person name="Nakayama K."/>
        </authorList>
    </citation>
    <scope>NUCLEOTIDE SEQUENCE</scope>
</reference>
<accession>A0ABQ4ZH56</accession>
<evidence type="ECO:0000313" key="2">
    <source>
        <dbReference type="Proteomes" id="UP001151760"/>
    </source>
</evidence>
<gene>
    <name evidence="1" type="ORF">Tco_0771173</name>
</gene>
<name>A0ABQ4ZH56_9ASTR</name>
<keyword evidence="2" id="KW-1185">Reference proteome</keyword>
<organism evidence="1 2">
    <name type="scientific">Tanacetum coccineum</name>
    <dbReference type="NCBI Taxonomy" id="301880"/>
    <lineage>
        <taxon>Eukaryota</taxon>
        <taxon>Viridiplantae</taxon>
        <taxon>Streptophyta</taxon>
        <taxon>Embryophyta</taxon>
        <taxon>Tracheophyta</taxon>
        <taxon>Spermatophyta</taxon>
        <taxon>Magnoliopsida</taxon>
        <taxon>eudicotyledons</taxon>
        <taxon>Gunneridae</taxon>
        <taxon>Pentapetalae</taxon>
        <taxon>asterids</taxon>
        <taxon>campanulids</taxon>
        <taxon>Asterales</taxon>
        <taxon>Asteraceae</taxon>
        <taxon>Asteroideae</taxon>
        <taxon>Anthemideae</taxon>
        <taxon>Anthemidinae</taxon>
        <taxon>Tanacetum</taxon>
    </lineage>
</organism>
<reference evidence="1" key="1">
    <citation type="journal article" date="2022" name="Int. J. Mol. Sci.">
        <title>Draft Genome of Tanacetum Coccineum: Genomic Comparison of Closely Related Tanacetum-Family Plants.</title>
        <authorList>
            <person name="Yamashiro T."/>
            <person name="Shiraishi A."/>
            <person name="Nakayama K."/>
            <person name="Satake H."/>
        </authorList>
    </citation>
    <scope>NUCLEOTIDE SEQUENCE</scope>
</reference>
<dbReference type="Proteomes" id="UP001151760">
    <property type="component" value="Unassembled WGS sequence"/>
</dbReference>